<dbReference type="GO" id="GO:0001228">
    <property type="term" value="F:DNA-binding transcription activator activity, RNA polymerase II-specific"/>
    <property type="evidence" value="ECO:0007669"/>
    <property type="project" value="TreeGrafter"/>
</dbReference>
<reference evidence="9 10" key="1">
    <citation type="submission" date="2019-09" db="EMBL/GenBank/DDBJ databases">
        <title>Bird 10,000 Genomes (B10K) Project - Family phase.</title>
        <authorList>
            <person name="Zhang G."/>
        </authorList>
    </citation>
    <scope>NUCLEOTIDE SEQUENCE [LARGE SCALE GENOMIC DNA]</scope>
    <source>
        <strain evidence="9">B10K-DU-001-71</strain>
        <tissue evidence="9">Muscle</tissue>
    </source>
</reference>
<feature type="region of interest" description="Disordered" evidence="7">
    <location>
        <begin position="69"/>
        <end position="89"/>
    </location>
</feature>
<evidence type="ECO:0000256" key="3">
    <source>
        <dbReference type="ARBA" id="ARBA00023125"/>
    </source>
</evidence>
<organism evidence="9 10">
    <name type="scientific">Platysteira castanea</name>
    <dbReference type="NCBI Taxonomy" id="1160851"/>
    <lineage>
        <taxon>Eukaryota</taxon>
        <taxon>Metazoa</taxon>
        <taxon>Chordata</taxon>
        <taxon>Craniata</taxon>
        <taxon>Vertebrata</taxon>
        <taxon>Euteleostomi</taxon>
        <taxon>Archelosauria</taxon>
        <taxon>Archosauria</taxon>
        <taxon>Dinosauria</taxon>
        <taxon>Saurischia</taxon>
        <taxon>Theropoda</taxon>
        <taxon>Coelurosauria</taxon>
        <taxon>Aves</taxon>
        <taxon>Neognathae</taxon>
        <taxon>Neoaves</taxon>
        <taxon>Telluraves</taxon>
        <taxon>Australaves</taxon>
        <taxon>Passeriformes</taxon>
        <taxon>Corvoidea</taxon>
        <taxon>Platysteiridae</taxon>
        <taxon>Platysteira</taxon>
    </lineage>
</organism>
<keyword evidence="4" id="KW-0804">Transcription</keyword>
<gene>
    <name evidence="9" type="primary">Grhl1</name>
    <name evidence="9" type="ORF">DYACAS_R07935</name>
</gene>
<evidence type="ECO:0000259" key="8">
    <source>
        <dbReference type="PROSITE" id="PS51968"/>
    </source>
</evidence>
<evidence type="ECO:0000256" key="6">
    <source>
        <dbReference type="PROSITE-ProRule" id="PRU01313"/>
    </source>
</evidence>
<comment type="caution">
    <text evidence="9">The sequence shown here is derived from an EMBL/GenBank/DDBJ whole genome shotgun (WGS) entry which is preliminary data.</text>
</comment>
<dbReference type="Proteomes" id="UP000584415">
    <property type="component" value="Unassembled WGS sequence"/>
</dbReference>
<dbReference type="Pfam" id="PF25416">
    <property type="entry name" value="GRHL1_C"/>
    <property type="match status" value="1"/>
</dbReference>
<name>A0A7K5URA3_9CORV</name>
<feature type="non-terminal residue" evidence="9">
    <location>
        <position position="622"/>
    </location>
</feature>
<dbReference type="InterPro" id="IPR040167">
    <property type="entry name" value="TF_CP2-like"/>
</dbReference>
<keyword evidence="2" id="KW-0805">Transcription regulation</keyword>
<dbReference type="PANTHER" id="PTHR11037:SF16">
    <property type="entry name" value="GRAINYHEAD-LIKE PROTEIN 1 HOMOLOG"/>
    <property type="match status" value="1"/>
</dbReference>
<dbReference type="InterPro" id="IPR057520">
    <property type="entry name" value="GRHL1/CP2_C"/>
</dbReference>
<evidence type="ECO:0000313" key="9">
    <source>
        <dbReference type="EMBL" id="NWU19138.1"/>
    </source>
</evidence>
<feature type="domain" description="Grh/CP2 DB" evidence="8">
    <location>
        <begin position="241"/>
        <end position="479"/>
    </location>
</feature>
<keyword evidence="3 6" id="KW-0238">DNA-binding</keyword>
<protein>
    <submittedName>
        <fullName evidence="9">GRHL1 protein</fullName>
    </submittedName>
</protein>
<dbReference type="InterPro" id="IPR007604">
    <property type="entry name" value="CP2"/>
</dbReference>
<comment type="subcellular location">
    <subcellularLocation>
        <location evidence="1 6">Nucleus</location>
    </subcellularLocation>
</comment>
<evidence type="ECO:0000256" key="2">
    <source>
        <dbReference type="ARBA" id="ARBA00023015"/>
    </source>
</evidence>
<dbReference type="GO" id="GO:0005634">
    <property type="term" value="C:nucleus"/>
    <property type="evidence" value="ECO:0007669"/>
    <property type="project" value="UniProtKB-SubCell"/>
</dbReference>
<dbReference type="AlphaFoldDB" id="A0A7K5URA3"/>
<dbReference type="PROSITE" id="PS51968">
    <property type="entry name" value="GRH_CP2_DB"/>
    <property type="match status" value="1"/>
</dbReference>
<evidence type="ECO:0000256" key="4">
    <source>
        <dbReference type="ARBA" id="ARBA00023163"/>
    </source>
</evidence>
<keyword evidence="10" id="KW-1185">Reference proteome</keyword>
<evidence type="ECO:0000313" key="10">
    <source>
        <dbReference type="Proteomes" id="UP000584415"/>
    </source>
</evidence>
<dbReference type="GO" id="GO:0000978">
    <property type="term" value="F:RNA polymerase II cis-regulatory region sequence-specific DNA binding"/>
    <property type="evidence" value="ECO:0007669"/>
    <property type="project" value="TreeGrafter"/>
</dbReference>
<evidence type="ECO:0000256" key="7">
    <source>
        <dbReference type="SAM" id="MobiDB-lite"/>
    </source>
</evidence>
<feature type="region of interest" description="Disordered" evidence="7">
    <location>
        <begin position="184"/>
        <end position="206"/>
    </location>
</feature>
<evidence type="ECO:0000256" key="1">
    <source>
        <dbReference type="ARBA" id="ARBA00004123"/>
    </source>
</evidence>
<dbReference type="Pfam" id="PF04516">
    <property type="entry name" value="CP2"/>
    <property type="match status" value="1"/>
</dbReference>
<sequence length="622" mass="70973">KRPVLVLQNDSLYSQRRPYTNEDEAWKTFLENPLTAATKAMMSINGDEDSAAALGLLYDYYKVPRERRSSTAKPEVEHPEQDHSKRNSIPNVTEQSLISAGENRVQVLKNVPFNIVLPHTPQMGMDKRGHLTTPDTTVTVSVATMPTHSIKTETQPHGFAVGIPPSVYHPEPPERVVVFDRNLNPDQFSSNTQPQNSQRRTPDSTFSETFKEGVQEVFFPTELNLRMANMNSEDYVFDSISGNNFEYTLEASKSLRQKPGDSTMTYLNKGQFYPITLKEVSSSEGIHHPISKVRSVIMVVFAEDKTREDQLRHWKYWHSRQHTAKQRCIDIADYKESFNTISNIEEIAYNAISFTWDINEEAKVFISVNCLSTDFSSQKGVKGLPLNLQIDTYSYNNRSNKPVHRAYCQIKVFCDKGAERKIRDEERKQSKRKGKCTDPSSQLNAFSDVKVPMLPSHKRTDITIFKPFMDLDTQPVLFIPDVHFANLQRGAHVLPVASEELEGESSNLKRGAYIGEEDFIATPNKMSRIEEPKRVLLYVRKESEEVFDALMLKTPSLKGLMEAISDKYDVPFDKIGKIFKKCKKGILVNMDDNIVKHYSNEDTFQLQIEEVGGSYKLTLTEI</sequence>
<dbReference type="PANTHER" id="PTHR11037">
    <property type="entry name" value="TRANSCRIPTION FACTOR CP2"/>
    <property type="match status" value="1"/>
</dbReference>
<accession>A0A7K5URA3</accession>
<evidence type="ECO:0000256" key="5">
    <source>
        <dbReference type="ARBA" id="ARBA00023242"/>
    </source>
</evidence>
<feature type="compositionally biased region" description="Basic and acidic residues" evidence="7">
    <location>
        <begin position="69"/>
        <end position="85"/>
    </location>
</feature>
<keyword evidence="5 6" id="KW-0539">Nucleus</keyword>
<feature type="non-terminal residue" evidence="9">
    <location>
        <position position="1"/>
    </location>
</feature>
<proteinExistence type="predicted"/>
<dbReference type="EMBL" id="VYXC01000519">
    <property type="protein sequence ID" value="NWU19138.1"/>
    <property type="molecule type" value="Genomic_DNA"/>
</dbReference>